<comment type="caution">
    <text evidence="1">The sequence shown here is derived from an EMBL/GenBank/DDBJ whole genome shotgun (WGS) entry which is preliminary data.</text>
</comment>
<name>A0ABQ9D9X7_9PASS</name>
<reference evidence="1" key="1">
    <citation type="submission" date="2019-10" db="EMBL/GenBank/DDBJ databases">
        <authorList>
            <person name="Soares A.E.R."/>
            <person name="Aleixo A."/>
            <person name="Schneider P."/>
            <person name="Miyaki C.Y."/>
            <person name="Schneider M.P."/>
            <person name="Mello C."/>
            <person name="Vasconcelos A.T.R."/>
        </authorList>
    </citation>
    <scope>NUCLEOTIDE SEQUENCE</scope>
    <source>
        <tissue evidence="1">Muscle</tissue>
    </source>
</reference>
<proteinExistence type="predicted"/>
<keyword evidence="2" id="KW-1185">Reference proteome</keyword>
<evidence type="ECO:0000313" key="1">
    <source>
        <dbReference type="EMBL" id="KAJ7415423.1"/>
    </source>
</evidence>
<gene>
    <name evidence="1" type="ORF">WISP_78520</name>
</gene>
<dbReference type="PANTHER" id="PTHR33332">
    <property type="entry name" value="REVERSE TRANSCRIPTASE DOMAIN-CONTAINING PROTEIN"/>
    <property type="match status" value="1"/>
</dbReference>
<evidence type="ECO:0000313" key="2">
    <source>
        <dbReference type="Proteomes" id="UP001145742"/>
    </source>
</evidence>
<dbReference type="Proteomes" id="UP001145742">
    <property type="component" value="Unassembled WGS sequence"/>
</dbReference>
<sequence length="154" mass="17809">MNLNLVRDGKDNKKGFYEYIGGKRKTRKNVGTFLNEVWDLATQNMERVEKGKKEDPENYRLVGLTLIPERVMEQITLETNPRDMNNKKITWSGQHGLTKGKGLTNLRNFCGEVTGLVDERRAVHIVHLDFHKAFGTVLHKILINQLLIHELDKQ</sequence>
<organism evidence="1 2">
    <name type="scientific">Willisornis vidua</name>
    <name type="common">Xingu scale-backed antbird</name>
    <dbReference type="NCBI Taxonomy" id="1566151"/>
    <lineage>
        <taxon>Eukaryota</taxon>
        <taxon>Metazoa</taxon>
        <taxon>Chordata</taxon>
        <taxon>Craniata</taxon>
        <taxon>Vertebrata</taxon>
        <taxon>Euteleostomi</taxon>
        <taxon>Archelosauria</taxon>
        <taxon>Archosauria</taxon>
        <taxon>Dinosauria</taxon>
        <taxon>Saurischia</taxon>
        <taxon>Theropoda</taxon>
        <taxon>Coelurosauria</taxon>
        <taxon>Aves</taxon>
        <taxon>Neognathae</taxon>
        <taxon>Neoaves</taxon>
        <taxon>Telluraves</taxon>
        <taxon>Australaves</taxon>
        <taxon>Passeriformes</taxon>
        <taxon>Thamnophilidae</taxon>
        <taxon>Willisornis</taxon>
    </lineage>
</organism>
<accession>A0ABQ9D9X7</accession>
<dbReference type="EMBL" id="WHWB01033950">
    <property type="protein sequence ID" value="KAJ7415423.1"/>
    <property type="molecule type" value="Genomic_DNA"/>
</dbReference>
<protein>
    <submittedName>
        <fullName evidence="1">RNA-directed DNA polymerase from mobile element jockey-like protein</fullName>
    </submittedName>
</protein>